<name>A0AAW1XSX5_RUBAR</name>
<evidence type="ECO:0000313" key="3">
    <source>
        <dbReference type="Proteomes" id="UP001457282"/>
    </source>
</evidence>
<accession>A0AAW1XSX5</accession>
<dbReference type="AlphaFoldDB" id="A0AAW1XSX5"/>
<comment type="caution">
    <text evidence="2">The sequence shown here is derived from an EMBL/GenBank/DDBJ whole genome shotgun (WGS) entry which is preliminary data.</text>
</comment>
<proteinExistence type="predicted"/>
<organism evidence="2 3">
    <name type="scientific">Rubus argutus</name>
    <name type="common">Southern blackberry</name>
    <dbReference type="NCBI Taxonomy" id="59490"/>
    <lineage>
        <taxon>Eukaryota</taxon>
        <taxon>Viridiplantae</taxon>
        <taxon>Streptophyta</taxon>
        <taxon>Embryophyta</taxon>
        <taxon>Tracheophyta</taxon>
        <taxon>Spermatophyta</taxon>
        <taxon>Magnoliopsida</taxon>
        <taxon>eudicotyledons</taxon>
        <taxon>Gunneridae</taxon>
        <taxon>Pentapetalae</taxon>
        <taxon>rosids</taxon>
        <taxon>fabids</taxon>
        <taxon>Rosales</taxon>
        <taxon>Rosaceae</taxon>
        <taxon>Rosoideae</taxon>
        <taxon>Rosoideae incertae sedis</taxon>
        <taxon>Rubus</taxon>
    </lineage>
</organism>
<evidence type="ECO:0000313" key="2">
    <source>
        <dbReference type="EMBL" id="KAK9939401.1"/>
    </source>
</evidence>
<protein>
    <submittedName>
        <fullName evidence="2">Uncharacterized protein</fullName>
    </submittedName>
</protein>
<feature type="region of interest" description="Disordered" evidence="1">
    <location>
        <begin position="89"/>
        <end position="121"/>
    </location>
</feature>
<sequence length="121" mass="13554">MFFSRCLSFCDHEQDGVICDLQRARAHRARRECDQITGVRRCGGLVRRTRGCCSDCWLDLGLGRGDRWRRGTVINCRCAWVISGDRRPVQAARSSGVREENGDTGWKLGLSGDAVKPAGKR</sequence>
<dbReference type="Proteomes" id="UP001457282">
    <property type="component" value="Unassembled WGS sequence"/>
</dbReference>
<gene>
    <name evidence="2" type="ORF">M0R45_016097</name>
</gene>
<keyword evidence="3" id="KW-1185">Reference proteome</keyword>
<reference evidence="2 3" key="1">
    <citation type="journal article" date="2023" name="G3 (Bethesda)">
        <title>A chromosome-length genome assembly and annotation of blackberry (Rubus argutus, cv. 'Hillquist').</title>
        <authorList>
            <person name="Bruna T."/>
            <person name="Aryal R."/>
            <person name="Dudchenko O."/>
            <person name="Sargent D.J."/>
            <person name="Mead D."/>
            <person name="Buti M."/>
            <person name="Cavallini A."/>
            <person name="Hytonen T."/>
            <person name="Andres J."/>
            <person name="Pham M."/>
            <person name="Weisz D."/>
            <person name="Mascagni F."/>
            <person name="Usai G."/>
            <person name="Natali L."/>
            <person name="Bassil N."/>
            <person name="Fernandez G.E."/>
            <person name="Lomsadze A."/>
            <person name="Armour M."/>
            <person name="Olukolu B."/>
            <person name="Poorten T."/>
            <person name="Britton C."/>
            <person name="Davik J."/>
            <person name="Ashrafi H."/>
            <person name="Aiden E.L."/>
            <person name="Borodovsky M."/>
            <person name="Worthington M."/>
        </authorList>
    </citation>
    <scope>NUCLEOTIDE SEQUENCE [LARGE SCALE GENOMIC DNA]</scope>
    <source>
        <strain evidence="2">PI 553951</strain>
    </source>
</reference>
<dbReference type="EMBL" id="JBEDUW010000003">
    <property type="protein sequence ID" value="KAK9939401.1"/>
    <property type="molecule type" value="Genomic_DNA"/>
</dbReference>
<evidence type="ECO:0000256" key="1">
    <source>
        <dbReference type="SAM" id="MobiDB-lite"/>
    </source>
</evidence>